<dbReference type="InterPro" id="IPR036875">
    <property type="entry name" value="Znf_CCHC_sf"/>
</dbReference>
<dbReference type="Gene3D" id="4.10.60.10">
    <property type="entry name" value="Zinc finger, CCHC-type"/>
    <property type="match status" value="1"/>
</dbReference>
<evidence type="ECO:0000256" key="1">
    <source>
        <dbReference type="PROSITE-ProRule" id="PRU00047"/>
    </source>
</evidence>
<dbReference type="RefSeq" id="XP_028135344.1">
    <property type="nucleotide sequence ID" value="XM_028279543.1"/>
</dbReference>
<evidence type="ECO:0000313" key="4">
    <source>
        <dbReference type="RefSeq" id="XP_028135344.1"/>
    </source>
</evidence>
<keyword evidence="1" id="KW-0863">Zinc-finger</keyword>
<evidence type="ECO:0000256" key="2">
    <source>
        <dbReference type="SAM" id="MobiDB-lite"/>
    </source>
</evidence>
<keyword evidence="1" id="KW-0862">Zinc</keyword>
<evidence type="ECO:0000259" key="3">
    <source>
        <dbReference type="PROSITE" id="PS50158"/>
    </source>
</evidence>
<protein>
    <submittedName>
        <fullName evidence="4">Uncharacterized protein LOC114330220</fullName>
    </submittedName>
</protein>
<gene>
    <name evidence="4" type="primary">LOC114330220</name>
</gene>
<feature type="region of interest" description="Disordered" evidence="2">
    <location>
        <begin position="574"/>
        <end position="668"/>
    </location>
</feature>
<feature type="compositionally biased region" description="Polar residues" evidence="2">
    <location>
        <begin position="240"/>
        <end position="253"/>
    </location>
</feature>
<feature type="compositionally biased region" description="Polar residues" evidence="2">
    <location>
        <begin position="581"/>
        <end position="602"/>
    </location>
</feature>
<feature type="domain" description="CCHC-type" evidence="3">
    <location>
        <begin position="165"/>
        <end position="180"/>
    </location>
</feature>
<keyword evidence="1" id="KW-0479">Metal-binding</keyword>
<dbReference type="InterPro" id="IPR001878">
    <property type="entry name" value="Znf_CCHC"/>
</dbReference>
<dbReference type="PROSITE" id="PS50158">
    <property type="entry name" value="ZF_CCHC"/>
    <property type="match status" value="1"/>
</dbReference>
<dbReference type="AlphaFoldDB" id="A0A6P7FH09"/>
<organism evidence="4">
    <name type="scientific">Diabrotica virgifera virgifera</name>
    <name type="common">western corn rootworm</name>
    <dbReference type="NCBI Taxonomy" id="50390"/>
    <lineage>
        <taxon>Eukaryota</taxon>
        <taxon>Metazoa</taxon>
        <taxon>Ecdysozoa</taxon>
        <taxon>Arthropoda</taxon>
        <taxon>Hexapoda</taxon>
        <taxon>Insecta</taxon>
        <taxon>Pterygota</taxon>
        <taxon>Neoptera</taxon>
        <taxon>Endopterygota</taxon>
        <taxon>Coleoptera</taxon>
        <taxon>Polyphaga</taxon>
        <taxon>Cucujiformia</taxon>
        <taxon>Chrysomeloidea</taxon>
        <taxon>Chrysomelidae</taxon>
        <taxon>Galerucinae</taxon>
        <taxon>Diabroticina</taxon>
        <taxon>Diabroticites</taxon>
        <taxon>Diabrotica</taxon>
    </lineage>
</organism>
<dbReference type="Pfam" id="PF00098">
    <property type="entry name" value="zf-CCHC"/>
    <property type="match status" value="1"/>
</dbReference>
<name>A0A6P7FH09_DIAVI</name>
<dbReference type="GO" id="GO:0003676">
    <property type="term" value="F:nucleic acid binding"/>
    <property type="evidence" value="ECO:0007669"/>
    <property type="project" value="InterPro"/>
</dbReference>
<sequence length="785" mass="87905">MLVVLHADQNLKLHDYVSAIGDIVGPKQISFASRISHNSICIYLTNSNLVEQLLTSHPNIQIGNITLNIRRLVSPTKRIVISNISPTVPHDLVESAIKNLGLELASLISFLRAGIPGDKYSHILSFRRQVYVFSNTDNFELQTSIVIPFEDTDNRIFLSTDKMECFICKQPGHIASKCPNPPTVNVTQTPNSNPELSTNTTLLLDNTQPTDTSSVTPITDTAQQDTTTAVKPGLKRGRSEVSTATNENSSLDDTVSMPPPVSPASHIQQDKTIKRKRKKQRTNPPIETALSEVSTATNANSSLDGTSGSFSSIDLSISDPKTAPLLTWYTLDSLYDSNHFPIFITNNEAKPSYVKSKWNISKANWELFSASVKDRVNEIVYQNNADTDVDEFNRCILQAAEEHVGRYTINPSHKSVPWWNLSCKLAVKASKKALNKFRRTRAEVDLINFKRLKAKSKRVIKESKRESWTKFSSTITADTSPTQVWNKIKQINGRNTTYKIPALIHENNIITDDQKISDTFAQYFLEKSKNRINHLLTRDEQHPPQSSSSNPDPLNLPFTLDKLYDVPELSTNTNLLLDNTQPTDTSSVTPITDTSQQDTTTALKPALKRGRSEVSTATNENSSLDDTVSMPPPVSPASHIQQDKTIKRKRKKQRTNPPIETGLTEQTKEDIKEAYNKTPEAFILPQDNLIAFLENTFGNNDPYTEALKFTSDIKSLILNLQFLYPSLQERAIRYRITRINKKIKLQLEPDDAESVSSIDISHDVSDEDSNSDVSQLSQQSQNSLQ</sequence>
<feature type="region of interest" description="Disordered" evidence="2">
    <location>
        <begin position="205"/>
        <end position="305"/>
    </location>
</feature>
<dbReference type="InParanoid" id="A0A6P7FH09"/>
<feature type="compositionally biased region" description="Polar residues" evidence="2">
    <location>
        <begin position="613"/>
        <end position="626"/>
    </location>
</feature>
<feature type="region of interest" description="Disordered" evidence="2">
    <location>
        <begin position="749"/>
        <end position="785"/>
    </location>
</feature>
<feature type="compositionally biased region" description="Low complexity" evidence="2">
    <location>
        <begin position="219"/>
        <end position="229"/>
    </location>
</feature>
<accession>A0A6P7FH09</accession>
<feature type="compositionally biased region" description="Low complexity" evidence="2">
    <location>
        <begin position="771"/>
        <end position="785"/>
    </location>
</feature>
<feature type="compositionally biased region" description="Polar residues" evidence="2">
    <location>
        <begin position="291"/>
        <end position="300"/>
    </location>
</feature>
<dbReference type="GO" id="GO:0008270">
    <property type="term" value="F:zinc ion binding"/>
    <property type="evidence" value="ECO:0007669"/>
    <property type="project" value="UniProtKB-KW"/>
</dbReference>
<dbReference type="SMART" id="SM00343">
    <property type="entry name" value="ZnF_C2HC"/>
    <property type="match status" value="1"/>
</dbReference>
<reference evidence="4" key="1">
    <citation type="submission" date="2025-08" db="UniProtKB">
        <authorList>
            <consortium name="RefSeq"/>
        </authorList>
    </citation>
    <scope>IDENTIFICATION</scope>
    <source>
        <tissue evidence="4">Whole insect</tissue>
    </source>
</reference>
<dbReference type="SUPFAM" id="SSF57756">
    <property type="entry name" value="Retrovirus zinc finger-like domains"/>
    <property type="match status" value="1"/>
</dbReference>
<proteinExistence type="predicted"/>